<evidence type="ECO:0000313" key="8">
    <source>
        <dbReference type="EMBL" id="GAT34588.1"/>
    </source>
</evidence>
<evidence type="ECO:0000256" key="2">
    <source>
        <dbReference type="ARBA" id="ARBA00022801"/>
    </source>
</evidence>
<dbReference type="InterPro" id="IPR017853">
    <property type="entry name" value="GH"/>
</dbReference>
<dbReference type="OrthoDB" id="9801077at2"/>
<dbReference type="InterPro" id="IPR036156">
    <property type="entry name" value="Beta-gal/glucu_dom_sf"/>
</dbReference>
<evidence type="ECO:0000256" key="4">
    <source>
        <dbReference type="SAM" id="SignalP"/>
    </source>
</evidence>
<keyword evidence="3" id="KW-0326">Glycosidase</keyword>
<dbReference type="Pfam" id="PF02837">
    <property type="entry name" value="Glyco_hydro_2_N"/>
    <property type="match status" value="1"/>
</dbReference>
<dbReference type="EMBL" id="BDCO01000002">
    <property type="protein sequence ID" value="GAT34588.1"/>
    <property type="molecule type" value="Genomic_DNA"/>
</dbReference>
<dbReference type="PRINTS" id="PR00132">
    <property type="entry name" value="GLHYDRLASE2"/>
</dbReference>
<name>A0A146GDJ4_TERSA</name>
<evidence type="ECO:0000259" key="5">
    <source>
        <dbReference type="Pfam" id="PF00703"/>
    </source>
</evidence>
<dbReference type="InParanoid" id="A0A146GDJ4"/>
<dbReference type="STRING" id="690879.TSACC_23019"/>
<keyword evidence="2" id="KW-0378">Hydrolase</keyword>
<dbReference type="Pfam" id="PF00703">
    <property type="entry name" value="Glyco_hydro_2"/>
    <property type="match status" value="1"/>
</dbReference>
<dbReference type="InterPro" id="IPR013783">
    <property type="entry name" value="Ig-like_fold"/>
</dbReference>
<dbReference type="Gene3D" id="3.20.20.80">
    <property type="entry name" value="Glycosidases"/>
    <property type="match status" value="1"/>
</dbReference>
<dbReference type="Proteomes" id="UP000076023">
    <property type="component" value="Unassembled WGS sequence"/>
</dbReference>
<gene>
    <name evidence="8" type="ORF">TSACC_23019</name>
</gene>
<dbReference type="Gene3D" id="2.60.40.10">
    <property type="entry name" value="Immunoglobulins"/>
    <property type="match status" value="1"/>
</dbReference>
<feature type="chain" id="PRO_5007524729" evidence="4">
    <location>
        <begin position="23"/>
        <end position="657"/>
    </location>
</feature>
<accession>A0A146GDJ4</accession>
<proteinExistence type="inferred from homology"/>
<protein>
    <submittedName>
        <fullName evidence="8">Beta-galactosidase/beta-glucuronidase</fullName>
    </submittedName>
</protein>
<sequence length="657" mass="72054">MKSSLLPSLLLSSLLLAGTVFATDSAGENTQSLDGKWDFTTDPAVAEKNTGSWDTLEVPGNWDTQPAYATHKGKGWYQREFTVPADWKGRPVRLVFDAVYHKATVTLNGQSLGSHTGGYTPFEFDVSDTLHYGAANTLQVCADNTYARGAWWPWGGISRSVHLVADSDARIVWQHIDAVPDLVTGSALLSIRYKLANTSDSPLSVSLSSTVAGTSIPPLTASATIPPKSETIVEASTTLPRADVRLWHFDHPNLYTLGSTLQVDDRILHSLRARFGIRKVEVTSDSLLLNGEKVRLTGFNRVSDSNTTGNTEPDALVKKDVDLMKRAGATMTRIMHSPQAPNLLDYLDEKGMLIIAEIPVWGWDDPQVVKDNPLTRQWLKEMIERDYNHPCIIGWSPGNEINNHFNYVASMSDYTRQNLDPHRLFGYVSNTANRSGYTPQNDPVTVSDIACINIYSRAGKDFAAAAESVRGKWPDKPVFFTEYGADQIGGKLSSKIPNLADIWKGIEKNPYVIGASLWTFNDYRSGYKGTPASGNREWGVVTVDREIKDAYWQIRKTYSPVRSLEVTGNTLTVTPRSSADIPSYTLRGYTIKWSLSDHAGKVTAEGTLDLPDLAPDSAAWTAPLPGAGAAAKVTITLISPTGYDVDDWTSPVPPAQN</sequence>
<dbReference type="InterPro" id="IPR006102">
    <property type="entry name" value="Ig-like_GH2"/>
</dbReference>
<evidence type="ECO:0000256" key="1">
    <source>
        <dbReference type="ARBA" id="ARBA00007401"/>
    </source>
</evidence>
<dbReference type="InterPro" id="IPR006101">
    <property type="entry name" value="Glyco_hydro_2"/>
</dbReference>
<dbReference type="AlphaFoldDB" id="A0A146GDJ4"/>
<evidence type="ECO:0000259" key="6">
    <source>
        <dbReference type="Pfam" id="PF02836"/>
    </source>
</evidence>
<dbReference type="SUPFAM" id="SSF49303">
    <property type="entry name" value="beta-Galactosidase/glucuronidase domain"/>
    <property type="match status" value="1"/>
</dbReference>
<reference evidence="9" key="1">
    <citation type="journal article" date="2017" name="Genome Announc.">
        <title>Draft Genome Sequence of Terrimicrobium sacchariphilum NM-5T, a Facultative Anaerobic Soil Bacterium of the Class Spartobacteria.</title>
        <authorList>
            <person name="Qiu Y.L."/>
            <person name="Tourlousse D.M."/>
            <person name="Matsuura N."/>
            <person name="Ohashi A."/>
            <person name="Sekiguchi Y."/>
        </authorList>
    </citation>
    <scope>NUCLEOTIDE SEQUENCE [LARGE SCALE GENOMIC DNA]</scope>
    <source>
        <strain evidence="9">NM-5</strain>
    </source>
</reference>
<dbReference type="GO" id="GO:0004553">
    <property type="term" value="F:hydrolase activity, hydrolyzing O-glycosyl compounds"/>
    <property type="evidence" value="ECO:0007669"/>
    <property type="project" value="InterPro"/>
</dbReference>
<keyword evidence="4" id="KW-0732">Signal</keyword>
<comment type="similarity">
    <text evidence="1">Belongs to the glycosyl hydrolase 2 family.</text>
</comment>
<feature type="signal peptide" evidence="4">
    <location>
        <begin position="1"/>
        <end position="22"/>
    </location>
</feature>
<keyword evidence="9" id="KW-1185">Reference proteome</keyword>
<dbReference type="SUPFAM" id="SSF49785">
    <property type="entry name" value="Galactose-binding domain-like"/>
    <property type="match status" value="1"/>
</dbReference>
<evidence type="ECO:0000256" key="3">
    <source>
        <dbReference type="ARBA" id="ARBA00023295"/>
    </source>
</evidence>
<dbReference type="GO" id="GO:0005975">
    <property type="term" value="P:carbohydrate metabolic process"/>
    <property type="evidence" value="ECO:0007669"/>
    <property type="project" value="InterPro"/>
</dbReference>
<feature type="domain" description="Glycoside hydrolase family 2 immunoglobulin-like beta-sandwich" evidence="5">
    <location>
        <begin position="175"/>
        <end position="278"/>
    </location>
</feature>
<feature type="domain" description="Glycosyl hydrolases family 2 sugar binding" evidence="7">
    <location>
        <begin position="31"/>
        <end position="164"/>
    </location>
</feature>
<dbReference type="PANTHER" id="PTHR42732">
    <property type="entry name" value="BETA-GALACTOSIDASE"/>
    <property type="match status" value="1"/>
</dbReference>
<comment type="caution">
    <text evidence="8">The sequence shown here is derived from an EMBL/GenBank/DDBJ whole genome shotgun (WGS) entry which is preliminary data.</text>
</comment>
<dbReference type="Gene3D" id="2.60.120.260">
    <property type="entry name" value="Galactose-binding domain-like"/>
    <property type="match status" value="1"/>
</dbReference>
<feature type="domain" description="Glycoside hydrolase family 2 catalytic" evidence="6">
    <location>
        <begin position="280"/>
        <end position="561"/>
    </location>
</feature>
<dbReference type="SUPFAM" id="SSF51445">
    <property type="entry name" value="(Trans)glycosidases"/>
    <property type="match status" value="1"/>
</dbReference>
<dbReference type="InterPro" id="IPR051913">
    <property type="entry name" value="GH2_Domain-Containing"/>
</dbReference>
<dbReference type="InterPro" id="IPR006103">
    <property type="entry name" value="Glyco_hydro_2_cat"/>
</dbReference>
<dbReference type="PANTHER" id="PTHR42732:SF1">
    <property type="entry name" value="BETA-MANNOSIDASE"/>
    <property type="match status" value="1"/>
</dbReference>
<evidence type="ECO:0000313" key="9">
    <source>
        <dbReference type="Proteomes" id="UP000076023"/>
    </source>
</evidence>
<evidence type="ECO:0000259" key="7">
    <source>
        <dbReference type="Pfam" id="PF02837"/>
    </source>
</evidence>
<organism evidence="8 9">
    <name type="scientific">Terrimicrobium sacchariphilum</name>
    <dbReference type="NCBI Taxonomy" id="690879"/>
    <lineage>
        <taxon>Bacteria</taxon>
        <taxon>Pseudomonadati</taxon>
        <taxon>Verrucomicrobiota</taxon>
        <taxon>Terrimicrobiia</taxon>
        <taxon>Terrimicrobiales</taxon>
        <taxon>Terrimicrobiaceae</taxon>
        <taxon>Terrimicrobium</taxon>
    </lineage>
</organism>
<dbReference type="RefSeq" id="WP_075080203.1">
    <property type="nucleotide sequence ID" value="NZ_BDCO01000002.1"/>
</dbReference>
<dbReference type="InterPro" id="IPR008979">
    <property type="entry name" value="Galactose-bd-like_sf"/>
</dbReference>
<dbReference type="Pfam" id="PF02836">
    <property type="entry name" value="Glyco_hydro_2_C"/>
    <property type="match status" value="1"/>
</dbReference>
<dbReference type="InterPro" id="IPR006104">
    <property type="entry name" value="Glyco_hydro_2_N"/>
</dbReference>